<dbReference type="GO" id="GO:0016746">
    <property type="term" value="F:acyltransferase activity"/>
    <property type="evidence" value="ECO:0007669"/>
    <property type="project" value="UniProtKB-KW"/>
</dbReference>
<dbReference type="EC" id="2.3.1.-" evidence="2"/>
<reference evidence="2 3" key="1">
    <citation type="submission" date="2019-08" db="EMBL/GenBank/DDBJ databases">
        <title>Deep-cultivation of Planctomycetes and their phenomic and genomic characterization uncovers novel biology.</title>
        <authorList>
            <person name="Wiegand S."/>
            <person name="Jogler M."/>
            <person name="Boedeker C."/>
            <person name="Pinto D."/>
            <person name="Vollmers J."/>
            <person name="Rivas-Marin E."/>
            <person name="Kohn T."/>
            <person name="Peeters S.H."/>
            <person name="Heuer A."/>
            <person name="Rast P."/>
            <person name="Oberbeckmann S."/>
            <person name="Bunk B."/>
            <person name="Jeske O."/>
            <person name="Meyerdierks A."/>
            <person name="Storesund J.E."/>
            <person name="Kallscheuer N."/>
            <person name="Luecker S."/>
            <person name="Lage O.M."/>
            <person name="Pohl T."/>
            <person name="Merkel B.J."/>
            <person name="Hornburger P."/>
            <person name="Mueller R.-W."/>
            <person name="Bruemmer F."/>
            <person name="Labrenz M."/>
            <person name="Spormann A.M."/>
            <person name="Op den Camp H."/>
            <person name="Overmann J."/>
            <person name="Amann R."/>
            <person name="Jetten M.S.M."/>
            <person name="Mascher T."/>
            <person name="Medema M.H."/>
            <person name="Devos D.P."/>
            <person name="Kaster A.-K."/>
            <person name="Ovreas L."/>
            <person name="Rohde M."/>
            <person name="Galperin M.Y."/>
            <person name="Jogler C."/>
        </authorList>
    </citation>
    <scope>NUCLEOTIDE SEQUENCE [LARGE SCALE GENOMIC DNA]</scope>
    <source>
        <strain evidence="2 3">Pr1d</strain>
    </source>
</reference>
<name>A0A5B9QEW0_9BACT</name>
<dbReference type="Gene3D" id="2.160.10.10">
    <property type="entry name" value="Hexapeptide repeat proteins"/>
    <property type="match status" value="1"/>
</dbReference>
<dbReference type="InterPro" id="IPR011004">
    <property type="entry name" value="Trimer_LpxA-like_sf"/>
</dbReference>
<evidence type="ECO:0000256" key="1">
    <source>
        <dbReference type="ARBA" id="ARBA00007274"/>
    </source>
</evidence>
<dbReference type="RefSeq" id="WP_148074460.1">
    <property type="nucleotide sequence ID" value="NZ_CP042913.1"/>
</dbReference>
<evidence type="ECO:0000313" key="2">
    <source>
        <dbReference type="EMBL" id="QEG36042.1"/>
    </source>
</evidence>
<dbReference type="CDD" id="cd04647">
    <property type="entry name" value="LbH_MAT_like"/>
    <property type="match status" value="1"/>
</dbReference>
<evidence type="ECO:0000313" key="3">
    <source>
        <dbReference type="Proteomes" id="UP000323917"/>
    </source>
</evidence>
<dbReference type="SUPFAM" id="SSF51161">
    <property type="entry name" value="Trimeric LpxA-like enzymes"/>
    <property type="match status" value="1"/>
</dbReference>
<sequence>MREAIKSIIYVICKALVSPLAIPVRLLERWDRQENLFQFASQFMSIFPGIPGEYLRRAFYIWVLDCLTPGPTIGFGTIFAQRNTAIGKNVYIGPFCNIGSSAIGDDVLIGSNVSIASPRIHGIDSLDVPIRLQDGKVEKISIGNGSWIGNGAIILSDVGAECVIGAGTVVAKACEQNGIYVGNTARLVRFRSNSKQ</sequence>
<gene>
    <name evidence="2" type="ORF">Pr1d_33510</name>
</gene>
<dbReference type="Proteomes" id="UP000323917">
    <property type="component" value="Chromosome"/>
</dbReference>
<protein>
    <submittedName>
        <fullName evidence="2">Acetyltransferase</fullName>
        <ecNumber evidence="2">2.3.1.-</ecNumber>
    </submittedName>
</protein>
<proteinExistence type="inferred from homology"/>
<keyword evidence="2" id="KW-0012">Acyltransferase</keyword>
<dbReference type="AlphaFoldDB" id="A0A5B9QEW0"/>
<accession>A0A5B9QEW0</accession>
<keyword evidence="3" id="KW-1185">Reference proteome</keyword>
<comment type="similarity">
    <text evidence="1">Belongs to the transferase hexapeptide repeat family.</text>
</comment>
<dbReference type="InterPro" id="IPR001451">
    <property type="entry name" value="Hexapep"/>
</dbReference>
<dbReference type="KEGG" id="bgok:Pr1d_33510"/>
<dbReference type="OrthoDB" id="272049at2"/>
<dbReference type="InterPro" id="IPR050179">
    <property type="entry name" value="Trans_hexapeptide_repeat"/>
</dbReference>
<organism evidence="2 3">
    <name type="scientific">Bythopirellula goksoeyrii</name>
    <dbReference type="NCBI Taxonomy" id="1400387"/>
    <lineage>
        <taxon>Bacteria</taxon>
        <taxon>Pseudomonadati</taxon>
        <taxon>Planctomycetota</taxon>
        <taxon>Planctomycetia</taxon>
        <taxon>Pirellulales</taxon>
        <taxon>Lacipirellulaceae</taxon>
        <taxon>Bythopirellula</taxon>
    </lineage>
</organism>
<dbReference type="EMBL" id="CP042913">
    <property type="protein sequence ID" value="QEG36042.1"/>
    <property type="molecule type" value="Genomic_DNA"/>
</dbReference>
<dbReference type="PANTHER" id="PTHR43300">
    <property type="entry name" value="ACETYLTRANSFERASE"/>
    <property type="match status" value="1"/>
</dbReference>
<dbReference type="Pfam" id="PF00132">
    <property type="entry name" value="Hexapep"/>
    <property type="match status" value="1"/>
</dbReference>
<keyword evidence="2" id="KW-0808">Transferase</keyword>
<dbReference type="PANTHER" id="PTHR43300:SF11">
    <property type="entry name" value="ACETYLTRANSFERASE RV3034C-RELATED"/>
    <property type="match status" value="1"/>
</dbReference>